<accession>A0A6L2NVR0</accession>
<sequence length="159" mass="19147">AAETVRFIERVQLDDMDKCNRSLLLMREMEDKAREKSKFILKLSGYLQQTPMKVFLMFNMVRLRDQLLLLFTREVAEDTEKMENYLWLSSELRNGVRMRDRHIRKLQTSHMSDEVVKSIEILKRVQLDDMEKASRLLLMAREFQSKVFEKNIFIARLRD</sequence>
<feature type="non-terminal residue" evidence="1">
    <location>
        <position position="1"/>
    </location>
</feature>
<dbReference type="AlphaFoldDB" id="A0A6L2NVR0"/>
<name>A0A6L2NVR0_TANCI</name>
<protein>
    <submittedName>
        <fullName evidence="1">Uncharacterized protein</fullName>
    </submittedName>
</protein>
<gene>
    <name evidence="1" type="ORF">Tci_062258</name>
</gene>
<evidence type="ECO:0000313" key="1">
    <source>
        <dbReference type="EMBL" id="GEU90280.1"/>
    </source>
</evidence>
<proteinExistence type="predicted"/>
<reference evidence="1" key="1">
    <citation type="journal article" date="2019" name="Sci. Rep.">
        <title>Draft genome of Tanacetum cinerariifolium, the natural source of mosquito coil.</title>
        <authorList>
            <person name="Yamashiro T."/>
            <person name="Shiraishi A."/>
            <person name="Satake H."/>
            <person name="Nakayama K."/>
        </authorList>
    </citation>
    <scope>NUCLEOTIDE SEQUENCE</scope>
</reference>
<comment type="caution">
    <text evidence="1">The sequence shown here is derived from an EMBL/GenBank/DDBJ whole genome shotgun (WGS) entry which is preliminary data.</text>
</comment>
<dbReference type="EMBL" id="BKCJ010010151">
    <property type="protein sequence ID" value="GEU90280.1"/>
    <property type="molecule type" value="Genomic_DNA"/>
</dbReference>
<organism evidence="1">
    <name type="scientific">Tanacetum cinerariifolium</name>
    <name type="common">Dalmatian daisy</name>
    <name type="synonym">Chrysanthemum cinerariifolium</name>
    <dbReference type="NCBI Taxonomy" id="118510"/>
    <lineage>
        <taxon>Eukaryota</taxon>
        <taxon>Viridiplantae</taxon>
        <taxon>Streptophyta</taxon>
        <taxon>Embryophyta</taxon>
        <taxon>Tracheophyta</taxon>
        <taxon>Spermatophyta</taxon>
        <taxon>Magnoliopsida</taxon>
        <taxon>eudicotyledons</taxon>
        <taxon>Gunneridae</taxon>
        <taxon>Pentapetalae</taxon>
        <taxon>asterids</taxon>
        <taxon>campanulids</taxon>
        <taxon>Asterales</taxon>
        <taxon>Asteraceae</taxon>
        <taxon>Asteroideae</taxon>
        <taxon>Anthemideae</taxon>
        <taxon>Anthemidinae</taxon>
        <taxon>Tanacetum</taxon>
    </lineage>
</organism>